<dbReference type="Gene3D" id="2.30.170.20">
    <property type="entry name" value="Ribosomal protein L24e"/>
    <property type="match status" value="1"/>
</dbReference>
<dbReference type="CDD" id="cd00472">
    <property type="entry name" value="Ribosomal_L24e_L24"/>
    <property type="match status" value="1"/>
</dbReference>
<dbReference type="SUPFAM" id="SSF57716">
    <property type="entry name" value="Glucocorticoid receptor-like (DNA-binding domain)"/>
    <property type="match status" value="1"/>
</dbReference>
<reference evidence="12 13" key="1">
    <citation type="submission" date="2020-06" db="EMBL/GenBank/DDBJ databases">
        <title>Methanofollis fontis sp. nov., a methanogen isolated from marine sediments near a cold seep at Four-Way Closure Ridge offshore southwestern Taiwan.</title>
        <authorList>
            <person name="Chen S.-C."/>
            <person name="Teng N.-H."/>
            <person name="Lin Y.-S."/>
            <person name="Lai M.-C."/>
            <person name="Chen H.-H."/>
            <person name="Wang C.-C."/>
        </authorList>
    </citation>
    <scope>NUCLEOTIDE SEQUENCE [LARGE SCALE GENOMIC DNA]</scope>
    <source>
        <strain evidence="12 13">DSM 2702</strain>
    </source>
</reference>
<evidence type="ECO:0000256" key="2">
    <source>
        <dbReference type="ARBA" id="ARBA00022723"/>
    </source>
</evidence>
<dbReference type="GO" id="GO:0003735">
    <property type="term" value="F:structural constituent of ribosome"/>
    <property type="evidence" value="ECO:0007669"/>
    <property type="project" value="InterPro"/>
</dbReference>
<dbReference type="GO" id="GO:0006412">
    <property type="term" value="P:translation"/>
    <property type="evidence" value="ECO:0007669"/>
    <property type="project" value="UniProtKB-UniRule"/>
</dbReference>
<dbReference type="GO" id="GO:1990904">
    <property type="term" value="C:ribonucleoprotein complex"/>
    <property type="evidence" value="ECO:0007669"/>
    <property type="project" value="UniProtKB-KW"/>
</dbReference>
<dbReference type="InterPro" id="IPR011017">
    <property type="entry name" value="TRASH_dom"/>
</dbReference>
<evidence type="ECO:0000256" key="5">
    <source>
        <dbReference type="ARBA" id="ARBA00022833"/>
    </source>
</evidence>
<dbReference type="Pfam" id="PF01246">
    <property type="entry name" value="Ribosomal_L24e"/>
    <property type="match status" value="1"/>
</dbReference>
<feature type="binding site" evidence="10">
    <location>
        <position position="10"/>
    </location>
    <ligand>
        <name>Zn(2+)</name>
        <dbReference type="ChEBI" id="CHEBI:29105"/>
    </ligand>
</feature>
<dbReference type="HAMAP" id="MF_00773">
    <property type="entry name" value="Ribosomal_eL24"/>
    <property type="match status" value="1"/>
</dbReference>
<evidence type="ECO:0000313" key="12">
    <source>
        <dbReference type="EMBL" id="NVO67888.1"/>
    </source>
</evidence>
<name>A0A7K4HSN5_9EURY</name>
<dbReference type="OrthoDB" id="55506at2157"/>
<dbReference type="AlphaFoldDB" id="A0A7K4HSN5"/>
<comment type="function">
    <text evidence="10">Binds to the 23S rRNA.</text>
</comment>
<keyword evidence="7 10" id="KW-0689">Ribosomal protein</keyword>
<dbReference type="GO" id="GO:0019843">
    <property type="term" value="F:rRNA binding"/>
    <property type="evidence" value="ECO:0007669"/>
    <property type="project" value="UniProtKB-UniRule"/>
</dbReference>
<dbReference type="InterPro" id="IPR038630">
    <property type="entry name" value="L24e/L24_sf"/>
</dbReference>
<keyword evidence="13" id="KW-1185">Reference proteome</keyword>
<comment type="caution">
    <text evidence="12">The sequence shown here is derived from an EMBL/GenBank/DDBJ whole genome shotgun (WGS) entry which is preliminary data.</text>
</comment>
<feature type="binding site" evidence="10">
    <location>
        <position position="37"/>
    </location>
    <ligand>
        <name>Zn(2+)</name>
        <dbReference type="ChEBI" id="CHEBI:29105"/>
    </ligand>
</feature>
<keyword evidence="2 10" id="KW-0479">Metal-binding</keyword>
<dbReference type="InterPro" id="IPR023442">
    <property type="entry name" value="Ribosomal_eL24_CS"/>
</dbReference>
<feature type="binding site" evidence="10">
    <location>
        <position position="7"/>
    </location>
    <ligand>
        <name>Zn(2+)</name>
        <dbReference type="ChEBI" id="CHEBI:29105"/>
    </ligand>
</feature>
<dbReference type="EMBL" id="JABXWR010000001">
    <property type="protein sequence ID" value="NVO67888.1"/>
    <property type="molecule type" value="Genomic_DNA"/>
</dbReference>
<dbReference type="InterPro" id="IPR056366">
    <property type="entry name" value="Ribosomal_eL24"/>
</dbReference>
<protein>
    <recommendedName>
        <fullName evidence="10">Large ribosomal subunit protein eL24</fullName>
    </recommendedName>
</protein>
<dbReference type="RefSeq" id="WP_004039247.1">
    <property type="nucleotide sequence ID" value="NZ_JABXWR010000001.1"/>
</dbReference>
<keyword evidence="3 10" id="KW-0699">rRNA-binding</keyword>
<evidence type="ECO:0000256" key="1">
    <source>
        <dbReference type="ARBA" id="ARBA00005647"/>
    </source>
</evidence>
<keyword evidence="4 10" id="KW-0863">Zinc-finger</keyword>
<dbReference type="NCBIfam" id="NF034186">
    <property type="entry name" value="PRK14891.1-1"/>
    <property type="match status" value="1"/>
</dbReference>
<dbReference type="GO" id="GO:0005840">
    <property type="term" value="C:ribosome"/>
    <property type="evidence" value="ECO:0007669"/>
    <property type="project" value="UniProtKB-KW"/>
</dbReference>
<keyword evidence="5 10" id="KW-0862">Zinc</keyword>
<evidence type="ECO:0000259" key="11">
    <source>
        <dbReference type="SMART" id="SM00746"/>
    </source>
</evidence>
<dbReference type="GO" id="GO:0008270">
    <property type="term" value="F:zinc ion binding"/>
    <property type="evidence" value="ECO:0007669"/>
    <property type="project" value="UniProtKB-UniRule"/>
</dbReference>
<dbReference type="Proteomes" id="UP000570823">
    <property type="component" value="Unassembled WGS sequence"/>
</dbReference>
<dbReference type="FunFam" id="2.30.170.20:FF:000001">
    <property type="entry name" value="probable ribosome biogenesis protein RLP24"/>
    <property type="match status" value="1"/>
</dbReference>
<dbReference type="PANTHER" id="PTHR10792">
    <property type="entry name" value="60S RIBOSOMAL PROTEIN L24"/>
    <property type="match status" value="1"/>
</dbReference>
<feature type="zinc finger region" description="C4-type" evidence="10">
    <location>
        <begin position="7"/>
        <end position="37"/>
    </location>
</feature>
<keyword evidence="8 10" id="KW-0687">Ribonucleoprotein</keyword>
<comment type="cofactor">
    <cofactor evidence="10">
        <name>Zn(2+)</name>
        <dbReference type="ChEBI" id="CHEBI:29105"/>
    </cofactor>
    <text evidence="10">Binds 1 zinc ion per subunit.</text>
</comment>
<accession>A0A7K4HSN5</accession>
<dbReference type="InterPro" id="IPR055345">
    <property type="entry name" value="Ribosomal_eL24-rel_arc"/>
</dbReference>
<keyword evidence="6 10" id="KW-0694">RNA-binding</keyword>
<evidence type="ECO:0000256" key="4">
    <source>
        <dbReference type="ARBA" id="ARBA00022771"/>
    </source>
</evidence>
<dbReference type="PANTHER" id="PTHR10792:SF1">
    <property type="entry name" value="RIBOSOMAL PROTEIN L24"/>
    <property type="match status" value="1"/>
</dbReference>
<evidence type="ECO:0000256" key="6">
    <source>
        <dbReference type="ARBA" id="ARBA00022884"/>
    </source>
</evidence>
<dbReference type="SMART" id="SM00746">
    <property type="entry name" value="TRASH"/>
    <property type="match status" value="1"/>
</dbReference>
<gene>
    <name evidence="10" type="primary">rpl24e</name>
    <name evidence="12" type="ORF">HWN36_11370</name>
</gene>
<dbReference type="InterPro" id="IPR000988">
    <property type="entry name" value="Ribosomal_eL24-rel_N"/>
</dbReference>
<evidence type="ECO:0000256" key="3">
    <source>
        <dbReference type="ARBA" id="ARBA00022730"/>
    </source>
</evidence>
<proteinExistence type="inferred from homology"/>
<organism evidence="12 13">
    <name type="scientific">Methanofollis tationis</name>
    <dbReference type="NCBI Taxonomy" id="81417"/>
    <lineage>
        <taxon>Archaea</taxon>
        <taxon>Methanobacteriati</taxon>
        <taxon>Methanobacteriota</taxon>
        <taxon>Stenosarchaea group</taxon>
        <taxon>Methanomicrobia</taxon>
        <taxon>Methanomicrobiales</taxon>
        <taxon>Methanomicrobiaceae</taxon>
        <taxon>Methanofollis</taxon>
    </lineage>
</organism>
<feature type="domain" description="TRASH" evidence="11">
    <location>
        <begin position="7"/>
        <end position="45"/>
    </location>
</feature>
<evidence type="ECO:0000256" key="7">
    <source>
        <dbReference type="ARBA" id="ARBA00022980"/>
    </source>
</evidence>
<comment type="similarity">
    <text evidence="1 10">Belongs to the eukaryotic ribosomal protein eL24 family.</text>
</comment>
<evidence type="ECO:0000256" key="10">
    <source>
        <dbReference type="HAMAP-Rule" id="MF_00773"/>
    </source>
</evidence>
<comment type="subunit">
    <text evidence="9 10">Part of the 50S ribosomal subunit. Forms a cluster with proteins L3 and L14.</text>
</comment>
<feature type="binding site" evidence="10">
    <location>
        <position position="33"/>
    </location>
    <ligand>
        <name>Zn(2+)</name>
        <dbReference type="ChEBI" id="CHEBI:29105"/>
    </ligand>
</feature>
<evidence type="ECO:0000256" key="8">
    <source>
        <dbReference type="ARBA" id="ARBA00023274"/>
    </source>
</evidence>
<sequence>MVETYKCSFCGEMIEPGTGKLFVRKDGALFYFCSTKCQKNYKLKRVPRRVTWTEAGRKALGKE</sequence>
<evidence type="ECO:0000256" key="9">
    <source>
        <dbReference type="ARBA" id="ARBA00062681"/>
    </source>
</evidence>
<dbReference type="PROSITE" id="PS01073">
    <property type="entry name" value="RIBOSOMAL_L24E"/>
    <property type="match status" value="1"/>
</dbReference>
<evidence type="ECO:0000313" key="13">
    <source>
        <dbReference type="Proteomes" id="UP000570823"/>
    </source>
</evidence>